<dbReference type="InterPro" id="IPR016156">
    <property type="entry name" value="FAD/NAD-linked_Rdtase_dimer_sf"/>
</dbReference>
<dbReference type="Proteomes" id="UP001595710">
    <property type="component" value="Unassembled WGS sequence"/>
</dbReference>
<dbReference type="PANTHER" id="PTHR42737:SF2">
    <property type="entry name" value="GLUTATHIONE REDUCTASE"/>
    <property type="match status" value="1"/>
</dbReference>
<dbReference type="GO" id="GO:0004362">
    <property type="term" value="F:glutathione-disulfide reductase (NADPH) activity"/>
    <property type="evidence" value="ECO:0007669"/>
    <property type="project" value="UniProtKB-EC"/>
</dbReference>
<dbReference type="SUPFAM" id="SSF51905">
    <property type="entry name" value="FAD/NAD(P)-binding domain"/>
    <property type="match status" value="1"/>
</dbReference>
<dbReference type="Gene3D" id="3.30.390.30">
    <property type="match status" value="1"/>
</dbReference>
<dbReference type="PRINTS" id="PR00368">
    <property type="entry name" value="FADPNR"/>
</dbReference>
<evidence type="ECO:0000256" key="3">
    <source>
        <dbReference type="ARBA" id="ARBA00022630"/>
    </source>
</evidence>
<evidence type="ECO:0000256" key="2">
    <source>
        <dbReference type="ARBA" id="ARBA00007532"/>
    </source>
</evidence>
<feature type="domain" description="FAD/NAD(P)-binding" evidence="10">
    <location>
        <begin position="5"/>
        <end position="318"/>
    </location>
</feature>
<dbReference type="Pfam" id="PF02852">
    <property type="entry name" value="Pyr_redox_dim"/>
    <property type="match status" value="1"/>
</dbReference>
<reference evidence="12" key="1">
    <citation type="journal article" date="2019" name="Int. J. Syst. Evol. Microbiol.">
        <title>The Global Catalogue of Microorganisms (GCM) 10K type strain sequencing project: providing services to taxonomists for standard genome sequencing and annotation.</title>
        <authorList>
            <consortium name="The Broad Institute Genomics Platform"/>
            <consortium name="The Broad Institute Genome Sequencing Center for Infectious Disease"/>
            <person name="Wu L."/>
            <person name="Ma J."/>
        </authorList>
    </citation>
    <scope>NUCLEOTIDE SEQUENCE [LARGE SCALE GENOMIC DNA]</scope>
    <source>
        <strain evidence="12">CECT 8288</strain>
    </source>
</reference>
<dbReference type="EC" id="1.8.1.7" evidence="11"/>
<protein>
    <submittedName>
        <fullName evidence="11">Glutathione-disulfide reductase</fullName>
        <ecNumber evidence="11">1.8.1.7</ecNumber>
    </submittedName>
</protein>
<comment type="cofactor">
    <cofactor evidence="1">
        <name>FAD</name>
        <dbReference type="ChEBI" id="CHEBI:57692"/>
    </cofactor>
</comment>
<organism evidence="11 12">
    <name type="scientific">Reinekea marina</name>
    <dbReference type="NCBI Taxonomy" id="1310421"/>
    <lineage>
        <taxon>Bacteria</taxon>
        <taxon>Pseudomonadati</taxon>
        <taxon>Pseudomonadota</taxon>
        <taxon>Gammaproteobacteria</taxon>
        <taxon>Oceanospirillales</taxon>
        <taxon>Saccharospirillaceae</taxon>
        <taxon>Reinekea</taxon>
    </lineage>
</organism>
<dbReference type="PRINTS" id="PR00411">
    <property type="entry name" value="PNDRDTASEI"/>
</dbReference>
<dbReference type="PANTHER" id="PTHR42737">
    <property type="entry name" value="GLUTATHIONE REDUCTASE"/>
    <property type="match status" value="1"/>
</dbReference>
<keyword evidence="4 8" id="KW-0274">FAD</keyword>
<dbReference type="PIRSF" id="PIRSF000350">
    <property type="entry name" value="Mercury_reductase_MerA"/>
    <property type="match status" value="1"/>
</dbReference>
<evidence type="ECO:0000256" key="4">
    <source>
        <dbReference type="ARBA" id="ARBA00022827"/>
    </source>
</evidence>
<dbReference type="Gene3D" id="3.50.50.60">
    <property type="entry name" value="FAD/NAD(P)-binding domain"/>
    <property type="match status" value="2"/>
</dbReference>
<dbReference type="InterPro" id="IPR046952">
    <property type="entry name" value="GSHR/TRXR-like"/>
</dbReference>
<keyword evidence="5 8" id="KW-0560">Oxidoreductase</keyword>
<evidence type="ECO:0000259" key="10">
    <source>
        <dbReference type="Pfam" id="PF07992"/>
    </source>
</evidence>
<gene>
    <name evidence="11" type="primary">gorA</name>
    <name evidence="11" type="ORF">ACFOND_02745</name>
</gene>
<dbReference type="NCBIfam" id="NF004776">
    <property type="entry name" value="PRK06116.1"/>
    <property type="match status" value="1"/>
</dbReference>
<evidence type="ECO:0000259" key="9">
    <source>
        <dbReference type="Pfam" id="PF02852"/>
    </source>
</evidence>
<evidence type="ECO:0000313" key="11">
    <source>
        <dbReference type="EMBL" id="MFC3700543.1"/>
    </source>
</evidence>
<evidence type="ECO:0000313" key="12">
    <source>
        <dbReference type="Proteomes" id="UP001595710"/>
    </source>
</evidence>
<keyword evidence="6" id="KW-1015">Disulfide bond</keyword>
<dbReference type="Pfam" id="PF07992">
    <property type="entry name" value="Pyr_redox_2"/>
    <property type="match status" value="1"/>
</dbReference>
<keyword evidence="7 8" id="KW-0676">Redox-active center</keyword>
<dbReference type="InterPro" id="IPR023753">
    <property type="entry name" value="FAD/NAD-binding_dom"/>
</dbReference>
<evidence type="ECO:0000256" key="6">
    <source>
        <dbReference type="ARBA" id="ARBA00023157"/>
    </source>
</evidence>
<dbReference type="InterPro" id="IPR036188">
    <property type="entry name" value="FAD/NAD-bd_sf"/>
</dbReference>
<accession>A0ABV7WR92</accession>
<dbReference type="InterPro" id="IPR001100">
    <property type="entry name" value="Pyr_nuc-diS_OxRdtase"/>
</dbReference>
<evidence type="ECO:0000256" key="5">
    <source>
        <dbReference type="ARBA" id="ARBA00023002"/>
    </source>
</evidence>
<proteinExistence type="inferred from homology"/>
<sequence>MEFDYDLLVIGAGSGGVRAARMSASMGAKVAVVESRYLGGTCVNVGCVPKKLFVYASEYQEHFEDSAGYGYTVDSKPQFNWATLRDNKTAEIERLNGVYQRMLENAGVEIIDGHAEFESEHSVKVGDEIFSAKNILIATGSWPFKPAIPGSEHVLTSNEFFYMENFPKHAIVIGGGYIAVEFAGILNGLGCDTHIVYRGEPVLRGFDEQVRNFVSEELSNAGINLHYHTTIEKVEKLENGQFEATFNDGTTTVTDALICALGRKPLVEPLKIEKAGLSVGHGGEIVVNDQYQTSKAHIFAVGDVIGKVQLTPVALAEGMHVAHQLFSDKAPRKVNYDLIPTAVFCQPNLGTVGISEEEAAKQFDRVAVFDSAFKPMKNTLSGNPQRMLMKLLVDTETDKVIGCHMAGHDAGEIIQGIGVALQAGATKNDFDSTIGIHPTAAEEFVTMREPSRFVGKKVNN</sequence>
<keyword evidence="12" id="KW-1185">Reference proteome</keyword>
<evidence type="ECO:0000256" key="8">
    <source>
        <dbReference type="RuleBase" id="RU003691"/>
    </source>
</evidence>
<comment type="similarity">
    <text evidence="2 8">Belongs to the class-I pyridine nucleotide-disulfide oxidoreductase family.</text>
</comment>
<comment type="caution">
    <text evidence="11">The sequence shown here is derived from an EMBL/GenBank/DDBJ whole genome shotgun (WGS) entry which is preliminary data.</text>
</comment>
<dbReference type="InterPro" id="IPR012999">
    <property type="entry name" value="Pyr_OxRdtase_I_AS"/>
</dbReference>
<evidence type="ECO:0000256" key="1">
    <source>
        <dbReference type="ARBA" id="ARBA00001974"/>
    </source>
</evidence>
<feature type="domain" description="Pyridine nucleotide-disulphide oxidoreductase dimerisation" evidence="9">
    <location>
        <begin position="339"/>
        <end position="447"/>
    </location>
</feature>
<dbReference type="RefSeq" id="WP_290281860.1">
    <property type="nucleotide sequence ID" value="NZ_JAUFQI010000001.1"/>
</dbReference>
<dbReference type="InterPro" id="IPR004099">
    <property type="entry name" value="Pyr_nucl-diS_OxRdtase_dimer"/>
</dbReference>
<keyword evidence="3 8" id="KW-0285">Flavoprotein</keyword>
<dbReference type="SUPFAM" id="SSF55424">
    <property type="entry name" value="FAD/NAD-linked reductases, dimerisation (C-terminal) domain"/>
    <property type="match status" value="1"/>
</dbReference>
<evidence type="ECO:0000256" key="7">
    <source>
        <dbReference type="ARBA" id="ARBA00023284"/>
    </source>
</evidence>
<dbReference type="PROSITE" id="PS00076">
    <property type="entry name" value="PYRIDINE_REDOX_1"/>
    <property type="match status" value="1"/>
</dbReference>
<dbReference type="EMBL" id="JBHRYN010000005">
    <property type="protein sequence ID" value="MFC3700543.1"/>
    <property type="molecule type" value="Genomic_DNA"/>
</dbReference>
<name>A0ABV7WR92_9GAMM</name>